<keyword evidence="1" id="KW-1133">Transmembrane helix</keyword>
<dbReference type="Proteomes" id="UP001303046">
    <property type="component" value="Unassembled WGS sequence"/>
</dbReference>
<evidence type="ECO:0000313" key="2">
    <source>
        <dbReference type="EMBL" id="KAK6743757.1"/>
    </source>
</evidence>
<name>A0ABR1D0N8_NECAM</name>
<sequence>MVLFELTTKTMYIIVIVSLVIVKFCITFTIVAWIRTRPKAFISNVIDDALSTSMSTVVLFRNDSRSRMEILDEMKEVLSSQGPKDLSEIVFEDTFNIEFLKYLEDCELEIRRIDSKCGKRPAFKANNAANNSNWAAFEGFIYECLGLNRENNLFPDANAFSKVESLIQMHRSGENMSEWFEENKKEIYSLYDKTYSFIVGVNEYHDQESLRTKQGFLMTSITNALWDQWEEYEKKKRIEKKFIAFSMQDWLLMAFLHSLGCGKEALGSATPDNNATIFIRLYERKNRPFVRILYKDKVTDAKYVTKCVRGCSFEPKYCHLVELAMCCRYYVTSDAKKACDPGSV</sequence>
<keyword evidence="3" id="KW-1185">Reference proteome</keyword>
<protein>
    <submittedName>
        <fullName evidence="2">Uncharacterized protein</fullName>
    </submittedName>
</protein>
<keyword evidence="1" id="KW-0472">Membrane</keyword>
<gene>
    <name evidence="2" type="primary">Necator_chrIII.g11588</name>
    <name evidence="2" type="ORF">RB195_010823</name>
</gene>
<evidence type="ECO:0000256" key="1">
    <source>
        <dbReference type="SAM" id="Phobius"/>
    </source>
</evidence>
<accession>A0ABR1D0N8</accession>
<dbReference type="EMBL" id="JAVFWL010000003">
    <property type="protein sequence ID" value="KAK6743757.1"/>
    <property type="molecule type" value="Genomic_DNA"/>
</dbReference>
<dbReference type="InterPro" id="IPR029033">
    <property type="entry name" value="His_PPase_superfam"/>
</dbReference>
<evidence type="ECO:0000313" key="3">
    <source>
        <dbReference type="Proteomes" id="UP001303046"/>
    </source>
</evidence>
<dbReference type="SUPFAM" id="SSF53254">
    <property type="entry name" value="Phosphoglycerate mutase-like"/>
    <property type="match status" value="1"/>
</dbReference>
<proteinExistence type="predicted"/>
<organism evidence="2 3">
    <name type="scientific">Necator americanus</name>
    <name type="common">Human hookworm</name>
    <dbReference type="NCBI Taxonomy" id="51031"/>
    <lineage>
        <taxon>Eukaryota</taxon>
        <taxon>Metazoa</taxon>
        <taxon>Ecdysozoa</taxon>
        <taxon>Nematoda</taxon>
        <taxon>Chromadorea</taxon>
        <taxon>Rhabditida</taxon>
        <taxon>Rhabditina</taxon>
        <taxon>Rhabditomorpha</taxon>
        <taxon>Strongyloidea</taxon>
        <taxon>Ancylostomatidae</taxon>
        <taxon>Bunostominae</taxon>
        <taxon>Necator</taxon>
    </lineage>
</organism>
<reference evidence="2 3" key="1">
    <citation type="submission" date="2023-08" db="EMBL/GenBank/DDBJ databases">
        <title>A Necator americanus chromosomal reference genome.</title>
        <authorList>
            <person name="Ilik V."/>
            <person name="Petrzelkova K.J."/>
            <person name="Pardy F."/>
            <person name="Fuh T."/>
            <person name="Niatou-Singa F.S."/>
            <person name="Gouil Q."/>
            <person name="Baker L."/>
            <person name="Ritchie M.E."/>
            <person name="Jex A.R."/>
            <person name="Gazzola D."/>
            <person name="Li H."/>
            <person name="Toshio Fujiwara R."/>
            <person name="Zhan B."/>
            <person name="Aroian R.V."/>
            <person name="Pafco B."/>
            <person name="Schwarz E.M."/>
        </authorList>
    </citation>
    <scope>NUCLEOTIDE SEQUENCE [LARGE SCALE GENOMIC DNA]</scope>
    <source>
        <strain evidence="2 3">Aroian</strain>
        <tissue evidence="2">Whole animal</tissue>
    </source>
</reference>
<comment type="caution">
    <text evidence="2">The sequence shown here is derived from an EMBL/GenBank/DDBJ whole genome shotgun (WGS) entry which is preliminary data.</text>
</comment>
<feature type="transmembrane region" description="Helical" evidence="1">
    <location>
        <begin position="12"/>
        <end position="34"/>
    </location>
</feature>
<keyword evidence="1" id="KW-0812">Transmembrane</keyword>
<dbReference type="Gene3D" id="3.40.50.1240">
    <property type="entry name" value="Phosphoglycerate mutase-like"/>
    <property type="match status" value="1"/>
</dbReference>